<keyword evidence="5" id="KW-0963">Cytoplasm</keyword>
<dbReference type="Pfam" id="PF01121">
    <property type="entry name" value="CoaE"/>
    <property type="match status" value="1"/>
</dbReference>
<dbReference type="PANTHER" id="PTHR10695:SF46">
    <property type="entry name" value="BIFUNCTIONAL COENZYME A SYNTHASE-RELATED"/>
    <property type="match status" value="1"/>
</dbReference>
<dbReference type="HAMAP" id="MF_00376">
    <property type="entry name" value="Dephospho_CoA_kinase"/>
    <property type="match status" value="1"/>
</dbReference>
<accession>A0ABM8TLJ2</accession>
<gene>
    <name evidence="5 7" type="primary">coaE</name>
    <name evidence="7" type="ORF">LMG26411_04260</name>
</gene>
<dbReference type="EMBL" id="CAJPVI010000027">
    <property type="protein sequence ID" value="CAG2152768.1"/>
    <property type="molecule type" value="Genomic_DNA"/>
</dbReference>
<evidence type="ECO:0000256" key="3">
    <source>
        <dbReference type="ARBA" id="ARBA00022840"/>
    </source>
</evidence>
<comment type="similarity">
    <text evidence="1 5">Belongs to the CoaE family.</text>
</comment>
<dbReference type="RefSeq" id="WP_211955255.1">
    <property type="nucleotide sequence ID" value="NZ_CAJPVI010000027.1"/>
</dbReference>
<feature type="binding site" evidence="5">
    <location>
        <begin position="11"/>
        <end position="16"/>
    </location>
    <ligand>
        <name>ATP</name>
        <dbReference type="ChEBI" id="CHEBI:30616"/>
    </ligand>
</feature>
<evidence type="ECO:0000256" key="2">
    <source>
        <dbReference type="ARBA" id="ARBA00022741"/>
    </source>
</evidence>
<organism evidence="7 8">
    <name type="scientific">Cupriavidus numazuensis</name>
    <dbReference type="NCBI Taxonomy" id="221992"/>
    <lineage>
        <taxon>Bacteria</taxon>
        <taxon>Pseudomonadati</taxon>
        <taxon>Pseudomonadota</taxon>
        <taxon>Betaproteobacteria</taxon>
        <taxon>Burkholderiales</taxon>
        <taxon>Burkholderiaceae</taxon>
        <taxon>Cupriavidus</taxon>
    </lineage>
</organism>
<comment type="function">
    <text evidence="5">Catalyzes the phosphorylation of the 3'-hydroxyl group of dephosphocoenzyme A to form coenzyme A.</text>
</comment>
<dbReference type="InterPro" id="IPR001977">
    <property type="entry name" value="Depp_CoAkinase"/>
</dbReference>
<keyword evidence="4 5" id="KW-0173">Coenzyme A biosynthesis</keyword>
<dbReference type="GO" id="GO:0004140">
    <property type="term" value="F:dephospho-CoA kinase activity"/>
    <property type="evidence" value="ECO:0007669"/>
    <property type="project" value="UniProtKB-EC"/>
</dbReference>
<evidence type="ECO:0000313" key="8">
    <source>
        <dbReference type="Proteomes" id="UP000672657"/>
    </source>
</evidence>
<dbReference type="Proteomes" id="UP000672657">
    <property type="component" value="Unassembled WGS sequence"/>
</dbReference>
<dbReference type="PANTHER" id="PTHR10695">
    <property type="entry name" value="DEPHOSPHO-COA KINASE-RELATED"/>
    <property type="match status" value="1"/>
</dbReference>
<evidence type="ECO:0000256" key="5">
    <source>
        <dbReference type="HAMAP-Rule" id="MF_00376"/>
    </source>
</evidence>
<comment type="catalytic activity">
    <reaction evidence="5">
        <text>3'-dephospho-CoA + ATP = ADP + CoA + H(+)</text>
        <dbReference type="Rhea" id="RHEA:18245"/>
        <dbReference type="ChEBI" id="CHEBI:15378"/>
        <dbReference type="ChEBI" id="CHEBI:30616"/>
        <dbReference type="ChEBI" id="CHEBI:57287"/>
        <dbReference type="ChEBI" id="CHEBI:57328"/>
        <dbReference type="ChEBI" id="CHEBI:456216"/>
        <dbReference type="EC" id="2.7.1.24"/>
    </reaction>
</comment>
<dbReference type="EC" id="2.7.1.24" evidence="5 6"/>
<protein>
    <recommendedName>
        <fullName evidence="5 6">Dephospho-CoA kinase</fullName>
        <ecNumber evidence="5 6">2.7.1.24</ecNumber>
    </recommendedName>
    <alternativeName>
        <fullName evidence="5">Dephosphocoenzyme A kinase</fullName>
    </alternativeName>
</protein>
<dbReference type="Gene3D" id="3.40.50.300">
    <property type="entry name" value="P-loop containing nucleotide triphosphate hydrolases"/>
    <property type="match status" value="1"/>
</dbReference>
<comment type="pathway">
    <text evidence="5">Cofactor biosynthesis; coenzyme A biosynthesis; CoA from (R)-pantothenate: step 5/5.</text>
</comment>
<dbReference type="PROSITE" id="PS51219">
    <property type="entry name" value="DPCK"/>
    <property type="match status" value="1"/>
</dbReference>
<sequence>MLEIGLTGGIGSGKTRVADMFAARGAAIIDTDLLAHEITAPGGQAIPALVEAFGPQCLRADGAMDRDAMRALVFADPAAKARLEGITHPLIRELTTSRAAEIARAGEHPYLIYVVPLLVESGAWISRVGRVLVVDCSEDTQIARVMSRNGFSREQVLAIMAKQATRAQRLAVAHDVIDNDGPVEALTAQVDRLDQSYRALSAAGITQA</sequence>
<keyword evidence="2 5" id="KW-0547">Nucleotide-binding</keyword>
<evidence type="ECO:0000256" key="4">
    <source>
        <dbReference type="ARBA" id="ARBA00022993"/>
    </source>
</evidence>
<dbReference type="InterPro" id="IPR027417">
    <property type="entry name" value="P-loop_NTPase"/>
</dbReference>
<keyword evidence="5 7" id="KW-0418">Kinase</keyword>
<proteinExistence type="inferred from homology"/>
<dbReference type="SUPFAM" id="SSF52540">
    <property type="entry name" value="P-loop containing nucleoside triphosphate hydrolases"/>
    <property type="match status" value="1"/>
</dbReference>
<dbReference type="NCBIfam" id="TIGR00152">
    <property type="entry name" value="dephospho-CoA kinase"/>
    <property type="match status" value="1"/>
</dbReference>
<dbReference type="CDD" id="cd02022">
    <property type="entry name" value="DPCK"/>
    <property type="match status" value="1"/>
</dbReference>
<name>A0ABM8TLJ2_9BURK</name>
<reference evidence="7 8" key="1">
    <citation type="submission" date="2021-03" db="EMBL/GenBank/DDBJ databases">
        <authorList>
            <person name="Peeters C."/>
        </authorList>
    </citation>
    <scope>NUCLEOTIDE SEQUENCE [LARGE SCALE GENOMIC DNA]</scope>
    <source>
        <strain evidence="7 8">LMG 26411</strain>
    </source>
</reference>
<comment type="subcellular location">
    <subcellularLocation>
        <location evidence="5">Cytoplasm</location>
    </subcellularLocation>
</comment>
<keyword evidence="8" id="KW-1185">Reference proteome</keyword>
<evidence type="ECO:0000256" key="6">
    <source>
        <dbReference type="NCBIfam" id="TIGR00152"/>
    </source>
</evidence>
<comment type="caution">
    <text evidence="7">The sequence shown here is derived from an EMBL/GenBank/DDBJ whole genome shotgun (WGS) entry which is preliminary data.</text>
</comment>
<evidence type="ECO:0000256" key="1">
    <source>
        <dbReference type="ARBA" id="ARBA00009018"/>
    </source>
</evidence>
<keyword evidence="5 7" id="KW-0808">Transferase</keyword>
<keyword evidence="3 5" id="KW-0067">ATP-binding</keyword>
<evidence type="ECO:0000313" key="7">
    <source>
        <dbReference type="EMBL" id="CAG2152768.1"/>
    </source>
</evidence>